<protein>
    <submittedName>
        <fullName evidence="8">JAB domain-containing protein</fullName>
    </submittedName>
</protein>
<evidence type="ECO:0000256" key="4">
    <source>
        <dbReference type="ARBA" id="ARBA00022801"/>
    </source>
</evidence>
<dbReference type="InterPro" id="IPR037518">
    <property type="entry name" value="MPN"/>
</dbReference>
<evidence type="ECO:0000256" key="5">
    <source>
        <dbReference type="ARBA" id="ARBA00022833"/>
    </source>
</evidence>
<dbReference type="Proteomes" id="UP000654573">
    <property type="component" value="Unassembled WGS sequence"/>
</dbReference>
<dbReference type="EMBL" id="JACOOU010000001">
    <property type="protein sequence ID" value="MBC5671118.1"/>
    <property type="molecule type" value="Genomic_DNA"/>
</dbReference>
<keyword evidence="4" id="KW-0378">Hydrolase</keyword>
<proteinExistence type="inferred from homology"/>
<feature type="domain" description="MPN" evidence="7">
    <location>
        <begin position="22"/>
        <end position="146"/>
    </location>
</feature>
<keyword evidence="6" id="KW-0482">Metalloprotease</keyword>
<gene>
    <name evidence="8" type="ORF">H8S76_02580</name>
</gene>
<dbReference type="Pfam" id="PF04002">
    <property type="entry name" value="RadC"/>
    <property type="match status" value="1"/>
</dbReference>
<comment type="caution">
    <text evidence="8">The sequence shown here is derived from an EMBL/GenBank/DDBJ whole genome shotgun (WGS) entry which is preliminary data.</text>
</comment>
<dbReference type="CDD" id="cd08071">
    <property type="entry name" value="MPN_DUF2466"/>
    <property type="match status" value="1"/>
</dbReference>
<dbReference type="PROSITE" id="PS50249">
    <property type="entry name" value="MPN"/>
    <property type="match status" value="1"/>
</dbReference>
<comment type="similarity">
    <text evidence="1">Belongs to the UPF0758 family.</text>
</comment>
<dbReference type="PANTHER" id="PTHR30471:SF3">
    <property type="entry name" value="UPF0758 PROTEIN YEES-RELATED"/>
    <property type="match status" value="1"/>
</dbReference>
<evidence type="ECO:0000313" key="9">
    <source>
        <dbReference type="Proteomes" id="UP000654573"/>
    </source>
</evidence>
<organism evidence="8 9">
    <name type="scientific">Blautia celeris</name>
    <dbReference type="NCBI Taxonomy" id="2763026"/>
    <lineage>
        <taxon>Bacteria</taxon>
        <taxon>Bacillati</taxon>
        <taxon>Bacillota</taxon>
        <taxon>Clostridia</taxon>
        <taxon>Lachnospirales</taxon>
        <taxon>Lachnospiraceae</taxon>
        <taxon>Blautia</taxon>
    </lineage>
</organism>
<dbReference type="InterPro" id="IPR020891">
    <property type="entry name" value="UPF0758_CS"/>
</dbReference>
<accession>A0ABR7F8H8</accession>
<evidence type="ECO:0000256" key="3">
    <source>
        <dbReference type="ARBA" id="ARBA00022723"/>
    </source>
</evidence>
<keyword evidence="3" id="KW-0479">Metal-binding</keyword>
<dbReference type="Gene3D" id="3.40.140.10">
    <property type="entry name" value="Cytidine Deaminase, domain 2"/>
    <property type="match status" value="1"/>
</dbReference>
<dbReference type="RefSeq" id="WP_103732808.1">
    <property type="nucleotide sequence ID" value="NZ_JACOOU010000001.1"/>
</dbReference>
<dbReference type="InterPro" id="IPR001405">
    <property type="entry name" value="UPF0758"/>
</dbReference>
<dbReference type="InterPro" id="IPR025657">
    <property type="entry name" value="RadC_JAB"/>
</dbReference>
<keyword evidence="2" id="KW-0645">Protease</keyword>
<dbReference type="PROSITE" id="PS01302">
    <property type="entry name" value="UPF0758"/>
    <property type="match status" value="1"/>
</dbReference>
<name>A0ABR7F8H8_9FIRM</name>
<evidence type="ECO:0000256" key="1">
    <source>
        <dbReference type="ARBA" id="ARBA00010243"/>
    </source>
</evidence>
<sequence>MHELEVVKIRLVKGTSLYSDKELNSPEAVMELIAGEMALYDREVLCILNLKTDGTPINLNIVSVGTVNQAMVIPGDVFKSSILSNADHIIAVHNHPSGKILPSRSDLYITQRLRLGGELMGIPLSDHIIIGGGSGQMFSFREHGLLQADPKEMEQFFRSMKKEACRER</sequence>
<evidence type="ECO:0000259" key="7">
    <source>
        <dbReference type="PROSITE" id="PS50249"/>
    </source>
</evidence>
<evidence type="ECO:0000313" key="8">
    <source>
        <dbReference type="EMBL" id="MBC5671118.1"/>
    </source>
</evidence>
<keyword evidence="9" id="KW-1185">Reference proteome</keyword>
<evidence type="ECO:0000256" key="6">
    <source>
        <dbReference type="ARBA" id="ARBA00023049"/>
    </source>
</evidence>
<reference evidence="8 9" key="1">
    <citation type="submission" date="2020-08" db="EMBL/GenBank/DDBJ databases">
        <title>Genome public.</title>
        <authorList>
            <person name="Liu C."/>
            <person name="Sun Q."/>
        </authorList>
    </citation>
    <scope>NUCLEOTIDE SEQUENCE [LARGE SCALE GENOMIC DNA]</scope>
    <source>
        <strain evidence="8 9">NSJ-34</strain>
    </source>
</reference>
<dbReference type="PANTHER" id="PTHR30471">
    <property type="entry name" value="DNA REPAIR PROTEIN RADC"/>
    <property type="match status" value="1"/>
</dbReference>
<evidence type="ECO:0000256" key="2">
    <source>
        <dbReference type="ARBA" id="ARBA00022670"/>
    </source>
</evidence>
<keyword evidence="5" id="KW-0862">Zinc</keyword>